<sequence length="92" mass="9928">MKLANALDSTIFKVITGGVGVATELLELKWDHIVFTGSGTNGRAAMKAAAKHLTPSCLAIHNCLVHNSVYDQFKEKLLAEVSLAFENDSKIL</sequence>
<keyword evidence="3" id="KW-1185">Reference proteome</keyword>
<dbReference type="PANTHER" id="PTHR43570:SF16">
    <property type="entry name" value="ALDEHYDE DEHYDROGENASE TYPE III, ISOFORM Q"/>
    <property type="match status" value="1"/>
</dbReference>
<dbReference type="SUPFAM" id="SSF53720">
    <property type="entry name" value="ALDH-like"/>
    <property type="match status" value="1"/>
</dbReference>
<dbReference type="Gene3D" id="3.40.605.10">
    <property type="entry name" value="Aldehyde Dehydrogenase, Chain A, domain 1"/>
    <property type="match status" value="1"/>
</dbReference>
<dbReference type="EMBL" id="NBIV01000252">
    <property type="protein sequence ID" value="PXF40890.1"/>
    <property type="molecule type" value="Genomic_DNA"/>
</dbReference>
<proteinExistence type="predicted"/>
<accession>A0A2V3IIB9</accession>
<dbReference type="Proteomes" id="UP000247409">
    <property type="component" value="Unassembled WGS sequence"/>
</dbReference>
<evidence type="ECO:0000256" key="1">
    <source>
        <dbReference type="ARBA" id="ARBA00023002"/>
    </source>
</evidence>
<gene>
    <name evidence="2" type="ORF">BWQ96_09383</name>
</gene>
<keyword evidence="1" id="KW-0560">Oxidoreductase</keyword>
<comment type="caution">
    <text evidence="2">The sequence shown here is derived from an EMBL/GenBank/DDBJ whole genome shotgun (WGS) entry which is preliminary data.</text>
</comment>
<dbReference type="PANTHER" id="PTHR43570">
    <property type="entry name" value="ALDEHYDE DEHYDROGENASE"/>
    <property type="match status" value="1"/>
</dbReference>
<dbReference type="GO" id="GO:0004029">
    <property type="term" value="F:aldehyde dehydrogenase (NAD+) activity"/>
    <property type="evidence" value="ECO:0007669"/>
    <property type="project" value="TreeGrafter"/>
</dbReference>
<name>A0A2V3IIB9_9FLOR</name>
<evidence type="ECO:0000313" key="2">
    <source>
        <dbReference type="EMBL" id="PXF40890.1"/>
    </source>
</evidence>
<dbReference type="GO" id="GO:0005737">
    <property type="term" value="C:cytoplasm"/>
    <property type="evidence" value="ECO:0007669"/>
    <property type="project" value="TreeGrafter"/>
</dbReference>
<dbReference type="OrthoDB" id="440325at2759"/>
<dbReference type="GO" id="GO:0006081">
    <property type="term" value="P:aldehyde metabolic process"/>
    <property type="evidence" value="ECO:0007669"/>
    <property type="project" value="InterPro"/>
</dbReference>
<dbReference type="STRING" id="448386.A0A2V3IIB9"/>
<organism evidence="2 3">
    <name type="scientific">Gracilariopsis chorda</name>
    <dbReference type="NCBI Taxonomy" id="448386"/>
    <lineage>
        <taxon>Eukaryota</taxon>
        <taxon>Rhodophyta</taxon>
        <taxon>Florideophyceae</taxon>
        <taxon>Rhodymeniophycidae</taxon>
        <taxon>Gracilariales</taxon>
        <taxon>Gracilariaceae</taxon>
        <taxon>Gracilariopsis</taxon>
    </lineage>
</organism>
<evidence type="ECO:0000313" key="3">
    <source>
        <dbReference type="Proteomes" id="UP000247409"/>
    </source>
</evidence>
<protein>
    <submittedName>
        <fullName evidence="2">Aldehyde dehydrogenase, dimeric NADP-preferring</fullName>
    </submittedName>
</protein>
<dbReference type="AlphaFoldDB" id="A0A2V3IIB9"/>
<dbReference type="InterPro" id="IPR012394">
    <property type="entry name" value="Aldehyde_DH_NAD(P)"/>
</dbReference>
<dbReference type="InterPro" id="IPR016162">
    <property type="entry name" value="Ald_DH_N"/>
</dbReference>
<dbReference type="InterPro" id="IPR016161">
    <property type="entry name" value="Ald_DH/histidinol_DH"/>
</dbReference>
<reference evidence="2 3" key="1">
    <citation type="journal article" date="2018" name="Mol. Biol. Evol.">
        <title>Analysis of the draft genome of the red seaweed Gracilariopsis chorda provides insights into genome size evolution in Rhodophyta.</title>
        <authorList>
            <person name="Lee J."/>
            <person name="Yang E.C."/>
            <person name="Graf L."/>
            <person name="Yang J.H."/>
            <person name="Qiu H."/>
            <person name="Zel Zion U."/>
            <person name="Chan C.X."/>
            <person name="Stephens T.G."/>
            <person name="Weber A.P.M."/>
            <person name="Boo G.H."/>
            <person name="Boo S.M."/>
            <person name="Kim K.M."/>
            <person name="Shin Y."/>
            <person name="Jung M."/>
            <person name="Lee S.J."/>
            <person name="Yim H.S."/>
            <person name="Lee J.H."/>
            <person name="Bhattacharya D."/>
            <person name="Yoon H.S."/>
        </authorList>
    </citation>
    <scope>NUCLEOTIDE SEQUENCE [LARGE SCALE GENOMIC DNA]</scope>
    <source>
        <strain evidence="2 3">SKKU-2015</strain>
        <tissue evidence="2">Whole body</tissue>
    </source>
</reference>